<organism evidence="2 3">
    <name type="scientific">Hymenobacter tibetensis</name>
    <dbReference type="NCBI Taxonomy" id="497967"/>
    <lineage>
        <taxon>Bacteria</taxon>
        <taxon>Pseudomonadati</taxon>
        <taxon>Bacteroidota</taxon>
        <taxon>Cytophagia</taxon>
        <taxon>Cytophagales</taxon>
        <taxon>Hymenobacteraceae</taxon>
        <taxon>Hymenobacter</taxon>
    </lineage>
</organism>
<keyword evidence="3" id="KW-1185">Reference proteome</keyword>
<dbReference type="InterPro" id="IPR050249">
    <property type="entry name" value="Pseudomonas-type_ThrB"/>
</dbReference>
<dbReference type="InterPro" id="IPR002575">
    <property type="entry name" value="Aminoglycoside_PTrfase"/>
</dbReference>
<dbReference type="Gene3D" id="3.90.1200.10">
    <property type="match status" value="1"/>
</dbReference>
<evidence type="ECO:0000313" key="2">
    <source>
        <dbReference type="EMBL" id="UOG77384.1"/>
    </source>
</evidence>
<name>A0ABY4D864_9BACT</name>
<dbReference type="RefSeq" id="WP_243803143.1">
    <property type="nucleotide sequence ID" value="NZ_CP094671.1"/>
</dbReference>
<feature type="domain" description="Aminoglycoside phosphotransferase" evidence="1">
    <location>
        <begin position="27"/>
        <end position="265"/>
    </location>
</feature>
<dbReference type="Proteomes" id="UP000831113">
    <property type="component" value="Plasmid unnamed2"/>
</dbReference>
<proteinExistence type="predicted"/>
<gene>
    <name evidence="2" type="ORF">MTX78_23865</name>
</gene>
<sequence>MNASLPLVQVLTDVLPSFRVQGKVEKVMPFGSGHIHDTFYVETQAATSPNYLLQRVNHHVFKDVPAVMANIHLVTSHLKHILATEPGADPEKEVLTLISTYQDQHFFQDHQGNFWRLYLFLENTRSYDLVRTRQQAYEGGRAYGRFQALLTGLPVDLLHETIPAFHNVQSRLLLFQTALNTDAVGRVRCVAEEIAFVRERATSMSRLLHLGQQQQLPVRITHNDTKFNNVLLDAADRAQCVIDLDTVMPGLVAYDFGDAVRTIVNAAAEDEKDLNKISVNVELFEGFTTGYLQETNKFLTNNELNTLILGVTLLPFLMGLRFLTDYLDGDHYYKIGFQDHNLQRARAQFRLVQKLEEKQQLLQNLIQEIAAACHSRALQK</sequence>
<dbReference type="InterPro" id="IPR011009">
    <property type="entry name" value="Kinase-like_dom_sf"/>
</dbReference>
<dbReference type="PANTHER" id="PTHR21064">
    <property type="entry name" value="AMINOGLYCOSIDE PHOSPHOTRANSFERASE DOMAIN-CONTAINING PROTEIN-RELATED"/>
    <property type="match status" value="1"/>
</dbReference>
<protein>
    <submittedName>
        <fullName evidence="2">Aminoglycoside phosphotransferase family protein</fullName>
    </submittedName>
</protein>
<dbReference type="PANTHER" id="PTHR21064:SF5">
    <property type="entry name" value="SLR1880 PROTEIN"/>
    <property type="match status" value="1"/>
</dbReference>
<geneLocation type="plasmid" evidence="2 3">
    <name>unnamed2</name>
</geneLocation>
<evidence type="ECO:0000259" key="1">
    <source>
        <dbReference type="Pfam" id="PF01636"/>
    </source>
</evidence>
<evidence type="ECO:0000313" key="3">
    <source>
        <dbReference type="Proteomes" id="UP000831113"/>
    </source>
</evidence>
<dbReference type="EMBL" id="CP094671">
    <property type="protein sequence ID" value="UOG77384.1"/>
    <property type="molecule type" value="Genomic_DNA"/>
</dbReference>
<keyword evidence="2" id="KW-0614">Plasmid</keyword>
<reference evidence="2 3" key="1">
    <citation type="submission" date="2022-03" db="EMBL/GenBank/DDBJ databases">
        <title>Hymenobactersp. isolated from the air.</title>
        <authorList>
            <person name="Won M."/>
            <person name="Kwon S.-W."/>
        </authorList>
    </citation>
    <scope>NUCLEOTIDE SEQUENCE [LARGE SCALE GENOMIC DNA]</scope>
    <source>
        <strain evidence="2 3">KACC 21982</strain>
        <plasmid evidence="2 3">unnamed2</plasmid>
    </source>
</reference>
<dbReference type="SUPFAM" id="SSF56112">
    <property type="entry name" value="Protein kinase-like (PK-like)"/>
    <property type="match status" value="1"/>
</dbReference>
<dbReference type="Pfam" id="PF01636">
    <property type="entry name" value="APH"/>
    <property type="match status" value="1"/>
</dbReference>
<accession>A0ABY4D864</accession>